<evidence type="ECO:0000256" key="1">
    <source>
        <dbReference type="SAM" id="MobiDB-lite"/>
    </source>
</evidence>
<feature type="region of interest" description="Disordered" evidence="1">
    <location>
        <begin position="93"/>
        <end position="117"/>
    </location>
</feature>
<protein>
    <submittedName>
        <fullName evidence="2">Uncharacterized protein</fullName>
    </submittedName>
</protein>
<evidence type="ECO:0000313" key="2">
    <source>
        <dbReference type="EMBL" id="MBW0509487.1"/>
    </source>
</evidence>
<reference evidence="2" key="1">
    <citation type="submission" date="2021-03" db="EMBL/GenBank/DDBJ databases">
        <title>Draft genome sequence of rust myrtle Austropuccinia psidii MF-1, a brazilian biotype.</title>
        <authorList>
            <person name="Quecine M.C."/>
            <person name="Pachon D.M.R."/>
            <person name="Bonatelli M.L."/>
            <person name="Correr F.H."/>
            <person name="Franceschini L.M."/>
            <person name="Leite T.F."/>
            <person name="Margarido G.R.A."/>
            <person name="Almeida C.A."/>
            <person name="Ferrarezi J.A."/>
            <person name="Labate C.A."/>
        </authorList>
    </citation>
    <scope>NUCLEOTIDE SEQUENCE</scope>
    <source>
        <strain evidence="2">MF-1</strain>
    </source>
</reference>
<organism evidence="2 3">
    <name type="scientific">Austropuccinia psidii MF-1</name>
    <dbReference type="NCBI Taxonomy" id="1389203"/>
    <lineage>
        <taxon>Eukaryota</taxon>
        <taxon>Fungi</taxon>
        <taxon>Dikarya</taxon>
        <taxon>Basidiomycota</taxon>
        <taxon>Pucciniomycotina</taxon>
        <taxon>Pucciniomycetes</taxon>
        <taxon>Pucciniales</taxon>
        <taxon>Sphaerophragmiaceae</taxon>
        <taxon>Austropuccinia</taxon>
    </lineage>
</organism>
<keyword evidence="3" id="KW-1185">Reference proteome</keyword>
<name>A0A9Q3HME0_9BASI</name>
<evidence type="ECO:0000313" key="3">
    <source>
        <dbReference type="Proteomes" id="UP000765509"/>
    </source>
</evidence>
<proteinExistence type="predicted"/>
<sequence length="222" mass="25054">MGNSFEEAIFKIERDRPTSWLLKQKNILTAIHPDISETMVHKRILRKCWGELENAIRSRFIEPCSTEECINAMEEITTRTKIGRNWCKSPIDNRTSGKPISRKNKPQDRAPLKFHTPGKMLRRLPTIDFTSPRLPSRHASDTALTPPSASSRWINPQLCLPSLCSCRALTTPYASAPPLIFSATYHPYAPAEPSRYASNTATSSRCSSLLTPPPLTILTLFY</sequence>
<accession>A0A9Q3HME0</accession>
<gene>
    <name evidence="2" type="ORF">O181_049202</name>
</gene>
<comment type="caution">
    <text evidence="2">The sequence shown here is derived from an EMBL/GenBank/DDBJ whole genome shotgun (WGS) entry which is preliminary data.</text>
</comment>
<dbReference type="AlphaFoldDB" id="A0A9Q3HME0"/>
<feature type="region of interest" description="Disordered" evidence="1">
    <location>
        <begin position="129"/>
        <end position="150"/>
    </location>
</feature>
<dbReference type="EMBL" id="AVOT02020964">
    <property type="protein sequence ID" value="MBW0509487.1"/>
    <property type="molecule type" value="Genomic_DNA"/>
</dbReference>
<dbReference type="Proteomes" id="UP000765509">
    <property type="component" value="Unassembled WGS sequence"/>
</dbReference>